<dbReference type="Gene3D" id="3.40.50.10140">
    <property type="entry name" value="Toll/interleukin-1 receptor homology (TIR) domain"/>
    <property type="match status" value="1"/>
</dbReference>
<accession>A0A7J6MZ67</accession>
<reference evidence="2 3" key="1">
    <citation type="submission" date="2020-04" db="EMBL/GenBank/DDBJ databases">
        <title>Perkinsus chesapeaki whole genome sequence.</title>
        <authorList>
            <person name="Bogema D.R."/>
        </authorList>
    </citation>
    <scope>NUCLEOTIDE SEQUENCE [LARGE SCALE GENOMIC DNA]</scope>
    <source>
        <strain evidence="2">ATCC PRA-425</strain>
    </source>
</reference>
<dbReference type="EMBL" id="JAAPAO010000025">
    <property type="protein sequence ID" value="KAF4676903.1"/>
    <property type="molecule type" value="Genomic_DNA"/>
</dbReference>
<proteinExistence type="predicted"/>
<dbReference type="InterPro" id="IPR000157">
    <property type="entry name" value="TIR_dom"/>
</dbReference>
<organism evidence="2 3">
    <name type="scientific">Perkinsus chesapeaki</name>
    <name type="common">Clam parasite</name>
    <name type="synonym">Perkinsus andrewsi</name>
    <dbReference type="NCBI Taxonomy" id="330153"/>
    <lineage>
        <taxon>Eukaryota</taxon>
        <taxon>Sar</taxon>
        <taxon>Alveolata</taxon>
        <taxon>Perkinsozoa</taxon>
        <taxon>Perkinsea</taxon>
        <taxon>Perkinsida</taxon>
        <taxon>Perkinsidae</taxon>
        <taxon>Perkinsus</taxon>
    </lineage>
</organism>
<keyword evidence="3" id="KW-1185">Reference proteome</keyword>
<protein>
    <recommendedName>
        <fullName evidence="1">TIR domain-containing protein</fullName>
    </recommendedName>
</protein>
<dbReference type="GO" id="GO:0007165">
    <property type="term" value="P:signal transduction"/>
    <property type="evidence" value="ECO:0007669"/>
    <property type="project" value="InterPro"/>
</dbReference>
<evidence type="ECO:0000313" key="3">
    <source>
        <dbReference type="Proteomes" id="UP000591131"/>
    </source>
</evidence>
<gene>
    <name evidence="2" type="ORF">FOL47_004382</name>
</gene>
<dbReference type="PROSITE" id="PS50104">
    <property type="entry name" value="TIR"/>
    <property type="match status" value="1"/>
</dbReference>
<comment type="caution">
    <text evidence="2">The sequence shown here is derived from an EMBL/GenBank/DDBJ whole genome shotgun (WGS) entry which is preliminary data.</text>
</comment>
<dbReference type="InterPro" id="IPR035897">
    <property type="entry name" value="Toll_tir_struct_dom_sf"/>
</dbReference>
<feature type="domain" description="TIR" evidence="1">
    <location>
        <begin position="1"/>
        <end position="95"/>
    </location>
</feature>
<evidence type="ECO:0000313" key="2">
    <source>
        <dbReference type="EMBL" id="KAF4676903.1"/>
    </source>
</evidence>
<sequence>MVFLDKCCINQTDLVDKANGISKLSDYLKKSDKLVILWTPNYLNRLWCVYELAVFMQTHETKDVIVVNLGHVRLCVSLLAVQLLGTIAQCPSIRLAGESVQYIIMSCTICGAFVSCMLGASQAHRCLEEWTTFLMKLESFDVNGAECTLYEDHNKLKQLIRKMYRSEADFSALVKRLFLREEEHERSLAWFLSQSSRRIMSAPFVPAIAAGAASAFSLVFLEQSRPLTRIVPEGSVWEMPSTLATLAWAIRTHLLPELLLPFRVQLTLSLTHKLAGQRLGLRSRSLFRIQFTIAFVAFSLLNRASCGLGVFHIPLSEATVKGLSDEVLSLSAGLIALSSSDPDQPLDRAPDPPQGSDIGSMALYVVIHGDPVTGPFGTVTLFALCDPDPSRELPAAGTNIEMELAGIGLGLYEPWTRIPSICPVESDEDCIP</sequence>
<dbReference type="Pfam" id="PF01582">
    <property type="entry name" value="TIR"/>
    <property type="match status" value="1"/>
</dbReference>
<name>A0A7J6MZ67_PERCH</name>
<dbReference type="SUPFAM" id="SSF52200">
    <property type="entry name" value="Toll/Interleukin receptor TIR domain"/>
    <property type="match status" value="1"/>
</dbReference>
<dbReference type="Proteomes" id="UP000591131">
    <property type="component" value="Unassembled WGS sequence"/>
</dbReference>
<dbReference type="AlphaFoldDB" id="A0A7J6MZ67"/>
<dbReference type="OrthoDB" id="412152at2759"/>
<evidence type="ECO:0000259" key="1">
    <source>
        <dbReference type="PROSITE" id="PS50104"/>
    </source>
</evidence>